<evidence type="ECO:0000256" key="8">
    <source>
        <dbReference type="ARBA" id="ARBA00022679"/>
    </source>
</evidence>
<comment type="pathway">
    <text evidence="4">Lipid metabolism.</text>
</comment>
<feature type="region of interest" description="Disordered" evidence="18">
    <location>
        <begin position="1"/>
        <end position="40"/>
    </location>
</feature>
<accession>A0A7D9H440</accession>
<dbReference type="InterPro" id="IPR000374">
    <property type="entry name" value="PC_trans"/>
</dbReference>
<comment type="similarity">
    <text evidence="5 16 17">Belongs to the CDS family.</text>
</comment>
<dbReference type="PIRSF" id="PIRSF018269">
    <property type="entry name" value="PC_trans_euk"/>
    <property type="match status" value="1"/>
</dbReference>
<feature type="transmembrane region" description="Helical" evidence="16">
    <location>
        <begin position="323"/>
        <end position="345"/>
    </location>
</feature>
<keyword evidence="7 16" id="KW-0444">Lipid biosynthesis</keyword>
<comment type="subcellular location">
    <subcellularLocation>
        <location evidence="2">Membrane</location>
        <topology evidence="2">Multi-pass membrane protein</topology>
    </subcellularLocation>
</comment>
<sequence length="441" mass="49958">MAQSSVLRKRPNERKMESAEKQGRTDRSHSTTDGVSSTKPVFNEKESKRNAIIVRTIWTFIMLIIFFLIIGIGPFWIISAVLLIQVGVFKELISITTKKATNKDLRHTAYLNWYFLLTTIFYLQGRSFVRYSLENFIVSHYTGAIAINLLMNHKFISYCLYVLGFVFFVSSLRRGHLKFQFAQLCITHMILLLVVLQGYCIINNILHGIFWFILPVGLVITNDIFAYICGITFGKTQLISISPKKTVEGFIGAWICTTIMSVFLTFIFSNSAYFICPSANDVLVNCLSGVQCDPNPVFIRQIYRIPSYLSKIVGKDLIQIRPIYLHAIILSNFASLIAPFGGFFASGVKRACGVKDFGDTIPGHGGITDRVDCQFLMGSFSYLYYETFISTHQLNVGNLLQTVIINLSADEIVQFVKSLHSYLYKIGVIDEETFRKLNALI</sequence>
<dbReference type="EMBL" id="CABFWN010000006">
    <property type="protein sequence ID" value="VUG20048.1"/>
    <property type="molecule type" value="Genomic_DNA"/>
</dbReference>
<name>A0A7D9H440_DEKBR</name>
<evidence type="ECO:0000256" key="1">
    <source>
        <dbReference type="ARBA" id="ARBA00001698"/>
    </source>
</evidence>
<reference evidence="19" key="3">
    <citation type="journal article" name="BMC Genomics">
        <title>New genome assemblies reveal patterns of domestication and adaptation across Brettanomyces (Dekkera) species.</title>
        <authorList>
            <person name="Roach M.J."/>
            <person name="Borneman A.R."/>
        </authorList>
    </citation>
    <scope>NUCLEOTIDE SEQUENCE</scope>
    <source>
        <strain evidence="19">UCD 2041</strain>
    </source>
</reference>
<dbReference type="PROSITE" id="PS01315">
    <property type="entry name" value="CDS"/>
    <property type="match status" value="1"/>
</dbReference>
<dbReference type="GO" id="GO:0016024">
    <property type="term" value="P:CDP-diacylglycerol biosynthetic process"/>
    <property type="evidence" value="ECO:0007669"/>
    <property type="project" value="UniProtKB-UniRule"/>
</dbReference>
<dbReference type="PANTHER" id="PTHR13773:SF8">
    <property type="entry name" value="PHOSPHATIDATE CYTIDYLYLTRANSFERASE, PHOTORECEPTOR-SPECIFIC"/>
    <property type="match status" value="1"/>
</dbReference>
<feature type="compositionally biased region" description="Polar residues" evidence="18">
    <location>
        <begin position="31"/>
        <end position="40"/>
    </location>
</feature>
<evidence type="ECO:0000256" key="15">
    <source>
        <dbReference type="ARBA" id="ARBA00023264"/>
    </source>
</evidence>
<proteinExistence type="inferred from homology"/>
<feature type="transmembrane region" description="Helical" evidence="16">
    <location>
        <begin position="208"/>
        <end position="229"/>
    </location>
</feature>
<dbReference type="OrthoDB" id="10260889at2759"/>
<keyword evidence="13 16" id="KW-0472">Membrane</keyword>
<keyword evidence="8 16" id="KW-0808">Transferase</keyword>
<evidence type="ECO:0000256" key="14">
    <source>
        <dbReference type="ARBA" id="ARBA00023209"/>
    </source>
</evidence>
<evidence type="ECO:0000256" key="10">
    <source>
        <dbReference type="ARBA" id="ARBA00022695"/>
    </source>
</evidence>
<evidence type="ECO:0000256" key="2">
    <source>
        <dbReference type="ARBA" id="ARBA00004141"/>
    </source>
</evidence>
<feature type="transmembrane region" description="Helical" evidence="16">
    <location>
        <begin position="52"/>
        <end position="70"/>
    </location>
</feature>
<evidence type="ECO:0000256" key="18">
    <source>
        <dbReference type="SAM" id="MobiDB-lite"/>
    </source>
</evidence>
<evidence type="ECO:0000256" key="4">
    <source>
        <dbReference type="ARBA" id="ARBA00005189"/>
    </source>
</evidence>
<dbReference type="AlphaFoldDB" id="A0A7D9H440"/>
<dbReference type="Proteomes" id="UP000663131">
    <property type="component" value="Chromosome 7"/>
</dbReference>
<comment type="catalytic activity">
    <reaction evidence="1 16 17">
        <text>a 1,2-diacyl-sn-glycero-3-phosphate + CTP + H(+) = a CDP-1,2-diacyl-sn-glycerol + diphosphate</text>
        <dbReference type="Rhea" id="RHEA:16229"/>
        <dbReference type="ChEBI" id="CHEBI:15378"/>
        <dbReference type="ChEBI" id="CHEBI:33019"/>
        <dbReference type="ChEBI" id="CHEBI:37563"/>
        <dbReference type="ChEBI" id="CHEBI:58332"/>
        <dbReference type="ChEBI" id="CHEBI:58608"/>
        <dbReference type="EC" id="2.7.7.41"/>
    </reaction>
</comment>
<evidence type="ECO:0000256" key="16">
    <source>
        <dbReference type="PIRNR" id="PIRNR018269"/>
    </source>
</evidence>
<dbReference type="InterPro" id="IPR016720">
    <property type="entry name" value="PC_Trfase_euk"/>
</dbReference>
<evidence type="ECO:0000313" key="21">
    <source>
        <dbReference type="Proteomes" id="UP000478008"/>
    </source>
</evidence>
<keyword evidence="10 16" id="KW-0548">Nucleotidyltransferase</keyword>
<dbReference type="Proteomes" id="UP000478008">
    <property type="component" value="Unassembled WGS sequence"/>
</dbReference>
<evidence type="ECO:0000256" key="5">
    <source>
        <dbReference type="ARBA" id="ARBA00010185"/>
    </source>
</evidence>
<feature type="transmembrane region" description="Helical" evidence="16">
    <location>
        <begin position="250"/>
        <end position="275"/>
    </location>
</feature>
<feature type="transmembrane region" description="Helical" evidence="16">
    <location>
        <begin position="108"/>
        <end position="125"/>
    </location>
</feature>
<reference evidence="19" key="2">
    <citation type="submission" date="2020-10" db="EMBL/GenBank/DDBJ databases">
        <authorList>
            <person name="Palmer J.M."/>
        </authorList>
    </citation>
    <scope>NUCLEOTIDE SEQUENCE</scope>
    <source>
        <strain evidence="19">UCD 2041</strain>
    </source>
</reference>
<dbReference type="GO" id="GO:0004605">
    <property type="term" value="F:phosphatidate cytidylyltransferase activity"/>
    <property type="evidence" value="ECO:0007669"/>
    <property type="project" value="UniProtKB-UniRule"/>
</dbReference>
<keyword evidence="11 16" id="KW-1133">Transmembrane helix</keyword>
<feature type="transmembrane region" description="Helical" evidence="16">
    <location>
        <begin position="76"/>
        <end position="96"/>
    </location>
</feature>
<evidence type="ECO:0000256" key="11">
    <source>
        <dbReference type="ARBA" id="ARBA00022989"/>
    </source>
</evidence>
<dbReference type="EMBL" id="CP063135">
    <property type="protein sequence ID" value="QOU20119.1"/>
    <property type="molecule type" value="Genomic_DNA"/>
</dbReference>
<dbReference type="Pfam" id="PF01148">
    <property type="entry name" value="CTP_transf_1"/>
    <property type="match status" value="1"/>
</dbReference>
<feature type="compositionally biased region" description="Basic and acidic residues" evidence="18">
    <location>
        <begin position="13"/>
        <end position="30"/>
    </location>
</feature>
<evidence type="ECO:0000256" key="7">
    <source>
        <dbReference type="ARBA" id="ARBA00022516"/>
    </source>
</evidence>
<keyword evidence="21" id="KW-1185">Reference proteome</keyword>
<keyword evidence="14 16" id="KW-0594">Phospholipid biosynthesis</keyword>
<evidence type="ECO:0000256" key="17">
    <source>
        <dbReference type="RuleBase" id="RU003938"/>
    </source>
</evidence>
<dbReference type="GO" id="GO:0005789">
    <property type="term" value="C:endoplasmic reticulum membrane"/>
    <property type="evidence" value="ECO:0007669"/>
    <property type="project" value="TreeGrafter"/>
</dbReference>
<keyword evidence="12 16" id="KW-0443">Lipid metabolism</keyword>
<evidence type="ECO:0000256" key="12">
    <source>
        <dbReference type="ARBA" id="ARBA00023098"/>
    </source>
</evidence>
<dbReference type="EC" id="2.7.7.41" evidence="6 16"/>
<dbReference type="PANTHER" id="PTHR13773">
    <property type="entry name" value="PHOSPHATIDATE CYTIDYLYLTRANSFERASE"/>
    <property type="match status" value="1"/>
</dbReference>
<keyword evidence="9 16" id="KW-0812">Transmembrane</keyword>
<comment type="pathway">
    <text evidence="3 16 17">Phospholipid metabolism; CDP-diacylglycerol biosynthesis; CDP-diacylglycerol from sn-glycerol 3-phosphate: step 3/3.</text>
</comment>
<evidence type="ECO:0000256" key="9">
    <source>
        <dbReference type="ARBA" id="ARBA00022692"/>
    </source>
</evidence>
<organism evidence="20 21">
    <name type="scientific">Dekkera bruxellensis</name>
    <name type="common">Brettanomyces custersii</name>
    <dbReference type="NCBI Taxonomy" id="5007"/>
    <lineage>
        <taxon>Eukaryota</taxon>
        <taxon>Fungi</taxon>
        <taxon>Dikarya</taxon>
        <taxon>Ascomycota</taxon>
        <taxon>Saccharomycotina</taxon>
        <taxon>Pichiomycetes</taxon>
        <taxon>Pichiales</taxon>
        <taxon>Pichiaceae</taxon>
        <taxon>Brettanomyces</taxon>
    </lineage>
</organism>
<evidence type="ECO:0000313" key="19">
    <source>
        <dbReference type="EMBL" id="QOU20119.1"/>
    </source>
</evidence>
<feature type="transmembrane region" description="Helical" evidence="16">
    <location>
        <begin position="145"/>
        <end position="169"/>
    </location>
</feature>
<protein>
    <recommendedName>
        <fullName evidence="6 16">Phosphatidate cytidylyltransferase</fullName>
        <ecNumber evidence="6 16">2.7.7.41</ecNumber>
    </recommendedName>
</protein>
<evidence type="ECO:0000313" key="20">
    <source>
        <dbReference type="EMBL" id="VUG20048.1"/>
    </source>
</evidence>
<reference evidence="20 21" key="1">
    <citation type="submission" date="2019-07" db="EMBL/GenBank/DDBJ databases">
        <authorList>
            <person name="Friedrich A."/>
            <person name="Schacherer J."/>
        </authorList>
    </citation>
    <scope>NUCLEOTIDE SEQUENCE [LARGE SCALE GENOMIC DNA]</scope>
</reference>
<dbReference type="UniPathway" id="UPA00557">
    <property type="reaction ID" value="UER00614"/>
</dbReference>
<keyword evidence="15 16" id="KW-1208">Phospholipid metabolism</keyword>
<evidence type="ECO:0000256" key="13">
    <source>
        <dbReference type="ARBA" id="ARBA00023136"/>
    </source>
</evidence>
<evidence type="ECO:0000256" key="6">
    <source>
        <dbReference type="ARBA" id="ARBA00012487"/>
    </source>
</evidence>
<evidence type="ECO:0000256" key="3">
    <source>
        <dbReference type="ARBA" id="ARBA00005119"/>
    </source>
</evidence>
<gene>
    <name evidence="20" type="primary">CDS1</name>
    <name evidence="19" type="ORF">BRETT_004768</name>
    <name evidence="20" type="ORF">DEBR0S6_06744G</name>
</gene>
<feature type="transmembrane region" description="Helical" evidence="16">
    <location>
        <begin position="181"/>
        <end position="202"/>
    </location>
</feature>